<evidence type="ECO:0000256" key="7">
    <source>
        <dbReference type="SAM" id="MobiDB-lite"/>
    </source>
</evidence>
<feature type="domain" description="Oberon-like PHD finger" evidence="8">
    <location>
        <begin position="163"/>
        <end position="291"/>
    </location>
</feature>
<evidence type="ECO:0000256" key="6">
    <source>
        <dbReference type="SAM" id="Coils"/>
    </source>
</evidence>
<accession>A0ABD2YGU2</accession>
<feature type="coiled-coil region" evidence="6">
    <location>
        <begin position="403"/>
        <end position="460"/>
    </location>
</feature>
<feature type="domain" description="DUF7615" evidence="10">
    <location>
        <begin position="373"/>
        <end position="478"/>
    </location>
</feature>
<evidence type="ECO:0000313" key="12">
    <source>
        <dbReference type="Proteomes" id="UP001630127"/>
    </source>
</evidence>
<name>A0ABD2YGU2_9GENT</name>
<dbReference type="GO" id="GO:0008270">
    <property type="term" value="F:zinc ion binding"/>
    <property type="evidence" value="ECO:0007669"/>
    <property type="project" value="UniProtKB-KW"/>
</dbReference>
<keyword evidence="12" id="KW-1185">Reference proteome</keyword>
<dbReference type="Proteomes" id="UP001630127">
    <property type="component" value="Unassembled WGS sequence"/>
</dbReference>
<comment type="caution">
    <text evidence="11">The sequence shown here is derived from an EMBL/GenBank/DDBJ whole genome shotgun (WGS) entry which is preliminary data.</text>
</comment>
<evidence type="ECO:0000313" key="11">
    <source>
        <dbReference type="EMBL" id="KAL3505931.1"/>
    </source>
</evidence>
<keyword evidence="6" id="KW-0175">Coiled coil</keyword>
<gene>
    <name evidence="11" type="ORF">ACH5RR_031313</name>
</gene>
<feature type="region of interest" description="Disordered" evidence="7">
    <location>
        <begin position="1"/>
        <end position="23"/>
    </location>
</feature>
<dbReference type="Pfam" id="PF07227">
    <property type="entry name" value="PHD_Oberon"/>
    <property type="match status" value="1"/>
</dbReference>
<evidence type="ECO:0000256" key="4">
    <source>
        <dbReference type="ARBA" id="ARBA00022833"/>
    </source>
</evidence>
<keyword evidence="5" id="KW-0539">Nucleus</keyword>
<dbReference type="PANTHER" id="PTHR33345:SF6">
    <property type="entry name" value="OS03G0747200 PROTEIN"/>
    <property type="match status" value="1"/>
</dbReference>
<protein>
    <recommendedName>
        <fullName evidence="13">Oberon PHD finger domain-containing protein</fullName>
    </recommendedName>
</protein>
<evidence type="ECO:0000259" key="8">
    <source>
        <dbReference type="Pfam" id="PF07227"/>
    </source>
</evidence>
<keyword evidence="3" id="KW-0863">Zinc-finger</keyword>
<comment type="subcellular location">
    <subcellularLocation>
        <location evidence="1">Nucleus</location>
    </subcellularLocation>
</comment>
<dbReference type="InterPro" id="IPR032881">
    <property type="entry name" value="Oberon-like_PHD"/>
</dbReference>
<sequence>MEQSMEINCPDASSGSLSGTRKENGFHLSPVSVGDCGEGLPYAPINWPNPGDNWSWKVGQRIAPSGHFRDRYLYPPKHLESSSHKRKGMASKPSVEQYIRSKFPNANVDAFFASFSWKIPAKRLQLSEMSDDKEDIPRFPPSGETAETSASDSPVGDLACKAGNKSCSSLVATGSSSGVMFCDICCSEPGFCRDCCCILCCKTISLAHDGYSYIRCEALVKGNTCGHIAHINCGLRAYLAGTVGGTIGLDAEYYCRRCDSRSDLVSHVTKLIKTCESLGSRDDIEMILNVGKSILHGSERASAEQLLHHISSVMVKLRNGADLEDIWKNEDISELTSGGLSHIENGALELKNHEVPPEKRTFSPPLLSSKFDHRLESLLLEDEIDHILLELKKSQESEYRLAVETLSVQKKCIQKLYEQLNHEGSEVSQHASPTDANALSDAFLSRVDRIKQELRKLKNMKEVAKGFGRTAKHILKEHFNLETED</sequence>
<feature type="compositionally biased region" description="Polar residues" evidence="7">
    <location>
        <begin position="1"/>
        <end position="19"/>
    </location>
</feature>
<organism evidence="11 12">
    <name type="scientific">Cinchona calisaya</name>
    <dbReference type="NCBI Taxonomy" id="153742"/>
    <lineage>
        <taxon>Eukaryota</taxon>
        <taxon>Viridiplantae</taxon>
        <taxon>Streptophyta</taxon>
        <taxon>Embryophyta</taxon>
        <taxon>Tracheophyta</taxon>
        <taxon>Spermatophyta</taxon>
        <taxon>Magnoliopsida</taxon>
        <taxon>eudicotyledons</taxon>
        <taxon>Gunneridae</taxon>
        <taxon>Pentapetalae</taxon>
        <taxon>asterids</taxon>
        <taxon>lamiids</taxon>
        <taxon>Gentianales</taxon>
        <taxon>Rubiaceae</taxon>
        <taxon>Cinchonoideae</taxon>
        <taxon>Cinchoneae</taxon>
        <taxon>Cinchona</taxon>
    </lineage>
</organism>
<dbReference type="Pfam" id="PF24590">
    <property type="entry name" value="DUF7615"/>
    <property type="match status" value="1"/>
</dbReference>
<keyword evidence="4" id="KW-0862">Zinc</keyword>
<dbReference type="PANTHER" id="PTHR33345">
    <property type="entry name" value="ADAPTER PROTEIN, PUTATIVE-RELATED"/>
    <property type="match status" value="1"/>
</dbReference>
<evidence type="ECO:0000256" key="2">
    <source>
        <dbReference type="ARBA" id="ARBA00022723"/>
    </source>
</evidence>
<feature type="region of interest" description="Disordered" evidence="7">
    <location>
        <begin position="129"/>
        <end position="154"/>
    </location>
</feature>
<evidence type="ECO:0000256" key="3">
    <source>
        <dbReference type="ARBA" id="ARBA00022771"/>
    </source>
</evidence>
<keyword evidence="2" id="KW-0479">Metal-binding</keyword>
<reference evidence="11 12" key="1">
    <citation type="submission" date="2024-11" db="EMBL/GenBank/DDBJ databases">
        <title>A near-complete genome assembly of Cinchona calisaya.</title>
        <authorList>
            <person name="Lian D.C."/>
            <person name="Zhao X.W."/>
            <person name="Wei L."/>
        </authorList>
    </citation>
    <scope>NUCLEOTIDE SEQUENCE [LARGE SCALE GENOMIC DNA]</scope>
    <source>
        <tissue evidence="11">Nenye</tissue>
    </source>
</reference>
<evidence type="ECO:0000259" key="9">
    <source>
        <dbReference type="Pfam" id="PF23299"/>
    </source>
</evidence>
<evidence type="ECO:0000256" key="1">
    <source>
        <dbReference type="ARBA" id="ARBA00004123"/>
    </source>
</evidence>
<dbReference type="GO" id="GO:0005634">
    <property type="term" value="C:nucleus"/>
    <property type="evidence" value="ECO:0007669"/>
    <property type="project" value="UniProtKB-SubCell"/>
</dbReference>
<evidence type="ECO:0000256" key="5">
    <source>
        <dbReference type="ARBA" id="ARBA00023242"/>
    </source>
</evidence>
<dbReference type="InterPro" id="IPR055508">
    <property type="entry name" value="DUF7081"/>
</dbReference>
<dbReference type="InterPro" id="IPR056034">
    <property type="entry name" value="DUF7615"/>
</dbReference>
<proteinExistence type="predicted"/>
<evidence type="ECO:0000259" key="10">
    <source>
        <dbReference type="Pfam" id="PF24590"/>
    </source>
</evidence>
<feature type="domain" description="DUF7081" evidence="9">
    <location>
        <begin position="30"/>
        <end position="121"/>
    </location>
</feature>
<evidence type="ECO:0008006" key="13">
    <source>
        <dbReference type="Google" id="ProtNLM"/>
    </source>
</evidence>
<dbReference type="Pfam" id="PF23299">
    <property type="entry name" value="DUF7081"/>
    <property type="match status" value="1"/>
</dbReference>
<dbReference type="EMBL" id="JBJUIK010000013">
    <property type="protein sequence ID" value="KAL3505931.1"/>
    <property type="molecule type" value="Genomic_DNA"/>
</dbReference>
<dbReference type="AlphaFoldDB" id="A0ABD2YGU2"/>